<feature type="domain" description="Xylanolytic transcriptional activator regulatory" evidence="7">
    <location>
        <begin position="189"/>
        <end position="332"/>
    </location>
</feature>
<dbReference type="GO" id="GO:0005634">
    <property type="term" value="C:nucleus"/>
    <property type="evidence" value="ECO:0007669"/>
    <property type="project" value="TreeGrafter"/>
</dbReference>
<keyword evidence="9" id="KW-1185">Reference proteome</keyword>
<dbReference type="GO" id="GO:0001228">
    <property type="term" value="F:DNA-binding transcription activator activity, RNA polymerase II-specific"/>
    <property type="evidence" value="ECO:0007669"/>
    <property type="project" value="TreeGrafter"/>
</dbReference>
<dbReference type="EMBL" id="AYSA01000461">
    <property type="protein sequence ID" value="ESZ91751.1"/>
    <property type="molecule type" value="Genomic_DNA"/>
</dbReference>
<evidence type="ECO:0000256" key="5">
    <source>
        <dbReference type="ARBA" id="ARBA00023163"/>
    </source>
</evidence>
<evidence type="ECO:0000259" key="7">
    <source>
        <dbReference type="Pfam" id="PF04082"/>
    </source>
</evidence>
<dbReference type="OrthoDB" id="4337792at2759"/>
<reference evidence="8 9" key="1">
    <citation type="journal article" date="2014" name="Genome Announc.">
        <title>Draft genome sequence of Sclerotinia borealis, a psychrophilic plant pathogenic fungus.</title>
        <authorList>
            <person name="Mardanov A.V."/>
            <person name="Beletsky A.V."/>
            <person name="Kadnikov V.V."/>
            <person name="Ignatov A.N."/>
            <person name="Ravin N.V."/>
        </authorList>
    </citation>
    <scope>NUCLEOTIDE SEQUENCE [LARGE SCALE GENOMIC DNA]</scope>
    <source>
        <strain evidence="9">F-4157</strain>
    </source>
</reference>
<keyword evidence="1" id="KW-0479">Metal-binding</keyword>
<evidence type="ECO:0000256" key="1">
    <source>
        <dbReference type="ARBA" id="ARBA00022723"/>
    </source>
</evidence>
<comment type="caution">
    <text evidence="8">The sequence shown here is derived from an EMBL/GenBank/DDBJ whole genome shotgun (WGS) entry which is preliminary data.</text>
</comment>
<dbReference type="InterPro" id="IPR007219">
    <property type="entry name" value="XnlR_reg_dom"/>
</dbReference>
<dbReference type="GO" id="GO:0000978">
    <property type="term" value="F:RNA polymerase II cis-regulatory region sequence-specific DNA binding"/>
    <property type="evidence" value="ECO:0007669"/>
    <property type="project" value="TreeGrafter"/>
</dbReference>
<dbReference type="Pfam" id="PF04082">
    <property type="entry name" value="Fungal_trans"/>
    <property type="match status" value="1"/>
</dbReference>
<evidence type="ECO:0000256" key="6">
    <source>
        <dbReference type="ARBA" id="ARBA00023242"/>
    </source>
</evidence>
<evidence type="ECO:0000256" key="3">
    <source>
        <dbReference type="ARBA" id="ARBA00023015"/>
    </source>
</evidence>
<dbReference type="GO" id="GO:0008270">
    <property type="term" value="F:zinc ion binding"/>
    <property type="evidence" value="ECO:0007669"/>
    <property type="project" value="InterPro"/>
</dbReference>
<dbReference type="Proteomes" id="UP000019487">
    <property type="component" value="Unassembled WGS sequence"/>
</dbReference>
<evidence type="ECO:0000256" key="2">
    <source>
        <dbReference type="ARBA" id="ARBA00022833"/>
    </source>
</evidence>
<sequence length="332" mass="37601">MTDTKSHDEHFLSSLSGNKSAGGEGLLCRLNHPLLISRADPQSVTVEDPSRAQLVERRQGPVNGQNHHVLIEPASEKYRDSKFGGPNTFGNTIVKQLNYIVTNEPVIGTKVLHKTRLLGQSHWINGVTGYYDLSEILEPYIQEGSKAAAGIYRCKTLGKLIKTRRAPLWPSPPTWPDLPSREIADILVDCYFRTIEIIYRVLHISTFINNYEAIWTSTRKPDIEFLVQLKLIFAIGTATYDDQFSLRASAVRWVYEAQTWISESEFKSRLTIKSLQTELLLLFARETVGIGGRLIWTSAGTLFRTAVYMGLHRDPATLPKRTIFAAEMRRRL</sequence>
<dbReference type="HOGENOM" id="CLU_837182_0_0_1"/>
<dbReference type="STRING" id="1432307.W9C7B9"/>
<dbReference type="InterPro" id="IPR051430">
    <property type="entry name" value="Fungal_TF_Env_Response"/>
</dbReference>
<accession>W9C7B9</accession>
<dbReference type="GO" id="GO:0006351">
    <property type="term" value="P:DNA-templated transcription"/>
    <property type="evidence" value="ECO:0007669"/>
    <property type="project" value="InterPro"/>
</dbReference>
<proteinExistence type="predicted"/>
<dbReference type="AlphaFoldDB" id="W9C7B9"/>
<gene>
    <name evidence="8" type="ORF">SBOR_7858</name>
</gene>
<dbReference type="CDD" id="cd12148">
    <property type="entry name" value="fungal_TF_MHR"/>
    <property type="match status" value="1"/>
</dbReference>
<dbReference type="PANTHER" id="PTHR31944">
    <property type="entry name" value="HEME-RESPONSIVE ZINC FINGER TRANSCRIPTION FACTOR HAP1"/>
    <property type="match status" value="1"/>
</dbReference>
<evidence type="ECO:0000313" key="9">
    <source>
        <dbReference type="Proteomes" id="UP000019487"/>
    </source>
</evidence>
<keyword evidence="5" id="KW-0804">Transcription</keyword>
<organism evidence="8 9">
    <name type="scientific">Sclerotinia borealis (strain F-4128)</name>
    <dbReference type="NCBI Taxonomy" id="1432307"/>
    <lineage>
        <taxon>Eukaryota</taxon>
        <taxon>Fungi</taxon>
        <taxon>Dikarya</taxon>
        <taxon>Ascomycota</taxon>
        <taxon>Pezizomycotina</taxon>
        <taxon>Leotiomycetes</taxon>
        <taxon>Helotiales</taxon>
        <taxon>Sclerotiniaceae</taxon>
        <taxon>Sclerotinia</taxon>
    </lineage>
</organism>
<keyword evidence="4" id="KW-0238">DNA-binding</keyword>
<keyword evidence="2" id="KW-0862">Zinc</keyword>
<protein>
    <recommendedName>
        <fullName evidence="7">Xylanolytic transcriptional activator regulatory domain-containing protein</fullName>
    </recommendedName>
</protein>
<evidence type="ECO:0000256" key="4">
    <source>
        <dbReference type="ARBA" id="ARBA00023125"/>
    </source>
</evidence>
<keyword evidence="6" id="KW-0539">Nucleus</keyword>
<keyword evidence="3" id="KW-0805">Transcription regulation</keyword>
<dbReference type="PANTHER" id="PTHR31944:SF131">
    <property type="entry name" value="HEME-RESPONSIVE ZINC FINGER TRANSCRIPTION FACTOR HAP1"/>
    <property type="match status" value="1"/>
</dbReference>
<name>W9C7B9_SCLBF</name>
<evidence type="ECO:0000313" key="8">
    <source>
        <dbReference type="EMBL" id="ESZ91751.1"/>
    </source>
</evidence>